<accession>A0A5B7JCK1</accession>
<keyword evidence="3" id="KW-1185">Reference proteome</keyword>
<dbReference type="EMBL" id="VSRR010089049">
    <property type="protein sequence ID" value="MPC91806.1"/>
    <property type="molecule type" value="Genomic_DNA"/>
</dbReference>
<protein>
    <submittedName>
        <fullName evidence="2">Uncharacterized protein</fullName>
    </submittedName>
</protein>
<evidence type="ECO:0000313" key="3">
    <source>
        <dbReference type="Proteomes" id="UP000324222"/>
    </source>
</evidence>
<feature type="region of interest" description="Disordered" evidence="1">
    <location>
        <begin position="1"/>
        <end position="20"/>
    </location>
</feature>
<sequence>MRPVTWVMGSPDLEGADQTSIPPDPHLMPSAILCSGSLVLSQCLHDAPGPGLSPVSRRGERPNFPHALSRRKLPRLTRRQSCKGKGPHFICFEAREPLMWHDSRFSQVRMVLRCQRRRRRRWCGNWWRGAAGEGVHNSKLWQDLITPFITTSAAECGGKTDLEEGLPTE</sequence>
<dbReference type="AlphaFoldDB" id="A0A5B7JCK1"/>
<dbReference type="Proteomes" id="UP000324222">
    <property type="component" value="Unassembled WGS sequence"/>
</dbReference>
<gene>
    <name evidence="2" type="ORF">E2C01_086866</name>
</gene>
<name>A0A5B7JCK1_PORTR</name>
<evidence type="ECO:0000256" key="1">
    <source>
        <dbReference type="SAM" id="MobiDB-lite"/>
    </source>
</evidence>
<proteinExistence type="predicted"/>
<evidence type="ECO:0000313" key="2">
    <source>
        <dbReference type="EMBL" id="MPC91806.1"/>
    </source>
</evidence>
<comment type="caution">
    <text evidence="2">The sequence shown here is derived from an EMBL/GenBank/DDBJ whole genome shotgun (WGS) entry which is preliminary data.</text>
</comment>
<reference evidence="2 3" key="1">
    <citation type="submission" date="2019-05" db="EMBL/GenBank/DDBJ databases">
        <title>Another draft genome of Portunus trituberculatus and its Hox gene families provides insights of decapod evolution.</title>
        <authorList>
            <person name="Jeong J.-H."/>
            <person name="Song I."/>
            <person name="Kim S."/>
            <person name="Choi T."/>
            <person name="Kim D."/>
            <person name="Ryu S."/>
            <person name="Kim W."/>
        </authorList>
    </citation>
    <scope>NUCLEOTIDE SEQUENCE [LARGE SCALE GENOMIC DNA]</scope>
    <source>
        <tissue evidence="2">Muscle</tissue>
    </source>
</reference>
<feature type="region of interest" description="Disordered" evidence="1">
    <location>
        <begin position="50"/>
        <end position="69"/>
    </location>
</feature>
<organism evidence="2 3">
    <name type="scientific">Portunus trituberculatus</name>
    <name type="common">Swimming crab</name>
    <name type="synonym">Neptunus trituberculatus</name>
    <dbReference type="NCBI Taxonomy" id="210409"/>
    <lineage>
        <taxon>Eukaryota</taxon>
        <taxon>Metazoa</taxon>
        <taxon>Ecdysozoa</taxon>
        <taxon>Arthropoda</taxon>
        <taxon>Crustacea</taxon>
        <taxon>Multicrustacea</taxon>
        <taxon>Malacostraca</taxon>
        <taxon>Eumalacostraca</taxon>
        <taxon>Eucarida</taxon>
        <taxon>Decapoda</taxon>
        <taxon>Pleocyemata</taxon>
        <taxon>Brachyura</taxon>
        <taxon>Eubrachyura</taxon>
        <taxon>Portunoidea</taxon>
        <taxon>Portunidae</taxon>
        <taxon>Portuninae</taxon>
        <taxon>Portunus</taxon>
    </lineage>
</organism>